<feature type="region of interest" description="Disordered" evidence="7">
    <location>
        <begin position="638"/>
        <end position="667"/>
    </location>
</feature>
<evidence type="ECO:0000256" key="1">
    <source>
        <dbReference type="ARBA" id="ARBA00004123"/>
    </source>
</evidence>
<organism evidence="9 10">
    <name type="scientific">Penicillium antarcticum</name>
    <dbReference type="NCBI Taxonomy" id="416450"/>
    <lineage>
        <taxon>Eukaryota</taxon>
        <taxon>Fungi</taxon>
        <taxon>Dikarya</taxon>
        <taxon>Ascomycota</taxon>
        <taxon>Pezizomycotina</taxon>
        <taxon>Eurotiomycetes</taxon>
        <taxon>Eurotiomycetidae</taxon>
        <taxon>Eurotiales</taxon>
        <taxon>Aspergillaceae</taxon>
        <taxon>Penicillium</taxon>
    </lineage>
</organism>
<evidence type="ECO:0000259" key="8">
    <source>
        <dbReference type="PROSITE" id="PS50048"/>
    </source>
</evidence>
<feature type="domain" description="Zn(2)-C6 fungal-type" evidence="8">
    <location>
        <begin position="12"/>
        <end position="41"/>
    </location>
</feature>
<feature type="compositionally biased region" description="Basic and acidic residues" evidence="7">
    <location>
        <begin position="706"/>
        <end position="716"/>
    </location>
</feature>
<evidence type="ECO:0000256" key="6">
    <source>
        <dbReference type="ARBA" id="ARBA00023242"/>
    </source>
</evidence>
<protein>
    <recommendedName>
        <fullName evidence="8">Zn(2)-C6 fungal-type domain-containing protein</fullName>
    </recommendedName>
</protein>
<dbReference type="PANTHER" id="PTHR47338">
    <property type="entry name" value="ZN(II)2CYS6 TRANSCRIPTION FACTOR (EUROFUNG)-RELATED"/>
    <property type="match status" value="1"/>
</dbReference>
<dbReference type="SMART" id="SM00066">
    <property type="entry name" value="GAL4"/>
    <property type="match status" value="2"/>
</dbReference>
<dbReference type="Gene3D" id="4.10.240.10">
    <property type="entry name" value="Zn(2)-C6 fungal-type DNA-binding domain"/>
    <property type="match status" value="2"/>
</dbReference>
<comment type="caution">
    <text evidence="9">The sequence shown here is derived from an EMBL/GenBank/DDBJ whole genome shotgun (WGS) entry which is preliminary data.</text>
</comment>
<evidence type="ECO:0000256" key="4">
    <source>
        <dbReference type="ARBA" id="ARBA00023125"/>
    </source>
</evidence>
<dbReference type="STRING" id="416450.A0A1V6Q8D6"/>
<dbReference type="GO" id="GO:0005634">
    <property type="term" value="C:nucleus"/>
    <property type="evidence" value="ECO:0007669"/>
    <property type="project" value="UniProtKB-SubCell"/>
</dbReference>
<dbReference type="SUPFAM" id="SSF57701">
    <property type="entry name" value="Zn2/Cys6 DNA-binding domain"/>
    <property type="match status" value="2"/>
</dbReference>
<dbReference type="PROSITE" id="PS50048">
    <property type="entry name" value="ZN2_CY6_FUNGAL_2"/>
    <property type="match status" value="2"/>
</dbReference>
<dbReference type="GO" id="GO:0000981">
    <property type="term" value="F:DNA-binding transcription factor activity, RNA polymerase II-specific"/>
    <property type="evidence" value="ECO:0007669"/>
    <property type="project" value="InterPro"/>
</dbReference>
<dbReference type="CDD" id="cd00067">
    <property type="entry name" value="GAL4"/>
    <property type="match status" value="2"/>
</dbReference>
<keyword evidence="3" id="KW-0805">Transcription regulation</keyword>
<name>A0A1V6Q8D6_9EURO</name>
<dbReference type="InterPro" id="IPR036864">
    <property type="entry name" value="Zn2-C6_fun-type_DNA-bd_sf"/>
</dbReference>
<dbReference type="GO" id="GO:0003677">
    <property type="term" value="F:DNA binding"/>
    <property type="evidence" value="ECO:0007669"/>
    <property type="project" value="UniProtKB-KW"/>
</dbReference>
<keyword evidence="2" id="KW-0479">Metal-binding</keyword>
<keyword evidence="10" id="KW-1185">Reference proteome</keyword>
<feature type="domain" description="Zn(2)-C6 fungal-type" evidence="8">
    <location>
        <begin position="70"/>
        <end position="100"/>
    </location>
</feature>
<evidence type="ECO:0000313" key="9">
    <source>
        <dbReference type="EMBL" id="OQD85066.1"/>
    </source>
</evidence>
<proteinExistence type="predicted"/>
<dbReference type="PROSITE" id="PS00463">
    <property type="entry name" value="ZN2_CY6_FUNGAL_1"/>
    <property type="match status" value="2"/>
</dbReference>
<evidence type="ECO:0000256" key="2">
    <source>
        <dbReference type="ARBA" id="ARBA00022723"/>
    </source>
</evidence>
<keyword evidence="6" id="KW-0539">Nucleus</keyword>
<evidence type="ECO:0000256" key="7">
    <source>
        <dbReference type="SAM" id="MobiDB-lite"/>
    </source>
</evidence>
<keyword evidence="5" id="KW-0804">Transcription</keyword>
<dbReference type="CDD" id="cd12148">
    <property type="entry name" value="fungal_TF_MHR"/>
    <property type="match status" value="1"/>
</dbReference>
<dbReference type="PANTHER" id="PTHR47338:SF7">
    <property type="entry name" value="ZN(II)2CYS6 TRANSCRIPTION FACTOR (EUROFUNG)"/>
    <property type="match status" value="1"/>
</dbReference>
<dbReference type="Pfam" id="PF00172">
    <property type="entry name" value="Zn_clus"/>
    <property type="match status" value="2"/>
</dbReference>
<dbReference type="InterPro" id="IPR007219">
    <property type="entry name" value="XnlR_reg_dom"/>
</dbReference>
<feature type="compositionally biased region" description="Polar residues" evidence="7">
    <location>
        <begin position="693"/>
        <end position="705"/>
    </location>
</feature>
<keyword evidence="4" id="KW-0238">DNA-binding</keyword>
<dbReference type="InterPro" id="IPR050815">
    <property type="entry name" value="TF_fung"/>
</dbReference>
<comment type="subcellular location">
    <subcellularLocation>
        <location evidence="1">Nucleus</location>
    </subcellularLocation>
</comment>
<dbReference type="Proteomes" id="UP000191672">
    <property type="component" value="Unassembled WGS sequence"/>
</dbReference>
<reference evidence="10" key="1">
    <citation type="journal article" date="2017" name="Nat. Microbiol.">
        <title>Global analysis of biosynthetic gene clusters reveals vast potential of secondary metabolite production in Penicillium species.</title>
        <authorList>
            <person name="Nielsen J.C."/>
            <person name="Grijseels S."/>
            <person name="Prigent S."/>
            <person name="Ji B."/>
            <person name="Dainat J."/>
            <person name="Nielsen K.F."/>
            <person name="Frisvad J.C."/>
            <person name="Workman M."/>
            <person name="Nielsen J."/>
        </authorList>
    </citation>
    <scope>NUCLEOTIDE SEQUENCE [LARGE SCALE GENOMIC DNA]</scope>
    <source>
        <strain evidence="10">IBT 31811</strain>
    </source>
</reference>
<dbReference type="AlphaFoldDB" id="A0A1V6Q8D6"/>
<evidence type="ECO:0000256" key="3">
    <source>
        <dbReference type="ARBA" id="ARBA00023015"/>
    </source>
</evidence>
<gene>
    <name evidence="9" type="ORF">PENANT_c011G02460</name>
</gene>
<sequence length="794" mass="88542">MGSTKSSRSRFGCRTCRARKVKCDEKPGECGNCARLRLVCSGYSTPPRSHASKIVIDQLDRSKRKRTYRSCAACRASKTKCSGERPTCHRCEDKSLECVFAEASQPTWVRRIDVIPRYDQGSPSPDLPVDRSLSYTPARQDEQKLLETPTISQQPFLMLEPAPPETSSNPLDWLSSRHLPNVSRTRVLVEEYFNNVHPLRAFAFMHKPSFLQRLDGELAKSRHNHALLHVVCALGAQFYALTYSETKASLASKFILHAGAEWAKIAQRIILEALDSVTIENLMAAVLLHDYAVRLGNFSNAFMLSGITTRMTQALQINLEYNTDVLCHEAGSNLLVTARESRRRLMWSCYIMDALVGSGVDQLTLMDERDIKIQLPCNERNFTQQVPCLTETLNPGNRLKLLPGDQDTNHVSANMGIMAYFIRHIALRKRVLRYIKHLGDAMVPWSPESEFALLDADCRAWYESLPASLQFTSDAIYIRKDTSQLGSLCILHCAHYQTICDLYRLGAPALYKLRAAFDFPPEQHDFLQHLQQVLFDAARALATIIGQTARHGLRMLADSWLPTITYDSCRIIVYHLTQILDPREESTRVLILATIPLLRSNIAALKSMDSLNAIANSLGCAAETMLDRSGIESEVVTQNIIPDDPYQPDAEDDTNQSITGTPAQSAPDYVLNPLTIFRMARRTIPERHAPEKASTSTSSAPNSVRSDPHAELDRSSARISDGRLLGGNDALDTGQASLEELQTLFMSDLGWAWQPADTAVGSGIDGPGLLPWAGGYPVGQTEPWLPVFPFPQQE</sequence>
<dbReference type="Pfam" id="PF04082">
    <property type="entry name" value="Fungal_trans"/>
    <property type="match status" value="1"/>
</dbReference>
<feature type="region of interest" description="Disordered" evidence="7">
    <location>
        <begin position="685"/>
        <end position="725"/>
    </location>
</feature>
<accession>A0A1V6Q8D6</accession>
<dbReference type="GO" id="GO:0008270">
    <property type="term" value="F:zinc ion binding"/>
    <property type="evidence" value="ECO:0007669"/>
    <property type="project" value="InterPro"/>
</dbReference>
<evidence type="ECO:0000256" key="5">
    <source>
        <dbReference type="ARBA" id="ARBA00023163"/>
    </source>
</evidence>
<evidence type="ECO:0000313" key="10">
    <source>
        <dbReference type="Proteomes" id="UP000191672"/>
    </source>
</evidence>
<dbReference type="EMBL" id="MDYN01000011">
    <property type="protein sequence ID" value="OQD85066.1"/>
    <property type="molecule type" value="Genomic_DNA"/>
</dbReference>
<dbReference type="GO" id="GO:0006351">
    <property type="term" value="P:DNA-templated transcription"/>
    <property type="evidence" value="ECO:0007669"/>
    <property type="project" value="InterPro"/>
</dbReference>
<dbReference type="SMART" id="SM00906">
    <property type="entry name" value="Fungal_trans"/>
    <property type="match status" value="1"/>
</dbReference>
<feature type="compositionally biased region" description="Polar residues" evidence="7">
    <location>
        <begin position="655"/>
        <end position="664"/>
    </location>
</feature>
<dbReference type="InterPro" id="IPR001138">
    <property type="entry name" value="Zn2Cys6_DnaBD"/>
</dbReference>